<sequence>MFKTSPINTLNFFYVKLQMTKLVINHLYFRKMKISVVALTFFILFGCSEVKDENYLFRSIDPTVSKLDFTNELKETNNLSILYYLYFYNGGGVAIGDINNDGLQDLFFTGNQVPNKLFLNKGNMEFEDITVNAGIAGHSDWNTGVTMADINGDGHLDIYVCAVVGIHGLKGKNELFINNGDLTFSEKGKEFGLDFKNYSTMASFFDYDNDGDLDMYLLNHSVHTDNSYGPAAIRNERINESGDKLLRNENGKFIDVSEEAGIFGGANGYGLGLATADFNNDGFTDLYISNDFHEDDYYYINNGDGTFSEQLKEKFSQVSRFSMGNDAVDINQDGFVDIVTLDMLPEDEKVLKSSMSDDPIYTHDLKIERLNYQPQYARNMLQINRGGEYFQEVALYSGISATDWSWSPLFGDFDLDGKQDLFISTGISRRPNDHDYINYISSEEVERQFNASNKLDQEALNKMPSGKVKNYIFKGEENILFTDYSGKWISPEENLSTGAAWADLDNDGDLDLVTNNINEPATLYRNDLDGNSAYLKIKVDFIAPNNFGIGTKVFTWHQGNMQMKQLFTSRGFQSSSEPLIHFGYGNLQQVDSLYVIWPDNSIEKKYDIALNQTLDLIPSEVRDKVDYLEIFPKPETWFQKVEALSGLDYKHQENRFIDFNHQRLIPYKISDRGPAVVVKDLDGNGSHDIFFGGAKSQSSRIFLQNGNGFVEKHYSAIAFDSLREDVSAIIEDLNNDGINDLFVVSAGGEFSTNNEALKDRLLINDGKDFKRQELPSYSENGSVVKAHDYDKDGDIDLFIGGAAVSKDFGKIPKSVLLKNEVGTFKIIENEVLENVGMVTDAVWTDFDGDSWVDLIVVGEWMSPRFFQNHEGILKDVTEEILDQKLTGLWQAIIPFDINGDGEMDYLLGNWGLNSKFSSKENFPLKMYYADFDENGSTETIVAYEKDENYYTVAGLDELGSQMNFLKRKFTSYKDFAGKPLEELFDDEQLENANLLTAEQLASGYLLNVNGNFKFESFEASLQVAPLTTFLKYDFDGDGKEEVMAGGNYFGVSPYHGRLGSLSGNTISSEGKIIEGYQLGLKFSQKAVRGLDIINLNGTHYVLVTFNNDKPDFYKLRQVNQSQK</sequence>
<dbReference type="InterPro" id="IPR011519">
    <property type="entry name" value="UnbV_ASPIC"/>
</dbReference>
<dbReference type="KEGG" id="camu:CA2015_3844"/>
<dbReference type="PATRIC" id="fig|320787.5.peg.4208"/>
<dbReference type="Proteomes" id="UP000036520">
    <property type="component" value="Chromosome"/>
</dbReference>
<organism evidence="3 4">
    <name type="scientific">Cyclobacterium amurskyense</name>
    <dbReference type="NCBI Taxonomy" id="320787"/>
    <lineage>
        <taxon>Bacteria</taxon>
        <taxon>Pseudomonadati</taxon>
        <taxon>Bacteroidota</taxon>
        <taxon>Cytophagia</taxon>
        <taxon>Cytophagales</taxon>
        <taxon>Cyclobacteriaceae</taxon>
        <taxon>Cyclobacterium</taxon>
    </lineage>
</organism>
<gene>
    <name evidence="3" type="ORF">CA2015_3844</name>
</gene>
<dbReference type="SUPFAM" id="SSF69318">
    <property type="entry name" value="Integrin alpha N-terminal domain"/>
    <property type="match status" value="2"/>
</dbReference>
<evidence type="ECO:0000259" key="2">
    <source>
        <dbReference type="Pfam" id="PF07593"/>
    </source>
</evidence>
<dbReference type="Gene3D" id="2.130.10.130">
    <property type="entry name" value="Integrin alpha, N-terminal"/>
    <property type="match status" value="3"/>
</dbReference>
<name>A0A0H4PXS6_9BACT</name>
<dbReference type="AlphaFoldDB" id="A0A0H4PXS6"/>
<evidence type="ECO:0000313" key="3">
    <source>
        <dbReference type="EMBL" id="AKP53212.1"/>
    </source>
</evidence>
<keyword evidence="4" id="KW-1185">Reference proteome</keyword>
<dbReference type="Pfam" id="PF07593">
    <property type="entry name" value="UnbV_ASPIC"/>
    <property type="match status" value="1"/>
</dbReference>
<feature type="domain" description="ASPIC/UnbV" evidence="2">
    <location>
        <begin position="548"/>
        <end position="614"/>
    </location>
</feature>
<dbReference type="Pfam" id="PF13517">
    <property type="entry name" value="FG-GAP_3"/>
    <property type="match status" value="4"/>
</dbReference>
<dbReference type="PANTHER" id="PTHR16026">
    <property type="entry name" value="CARTILAGE ACIDIC PROTEIN 1"/>
    <property type="match status" value="1"/>
</dbReference>
<protein>
    <submittedName>
        <fullName evidence="3">FG-GAP repeat protein</fullName>
    </submittedName>
</protein>
<dbReference type="STRING" id="320787.CA2015_3844"/>
<dbReference type="InterPro" id="IPR028994">
    <property type="entry name" value="Integrin_alpha_N"/>
</dbReference>
<reference evidence="3 4" key="1">
    <citation type="submission" date="2015-07" db="EMBL/GenBank/DDBJ databases">
        <authorList>
            <person name="Kim K.M."/>
        </authorList>
    </citation>
    <scope>NUCLEOTIDE SEQUENCE [LARGE SCALE GENOMIC DNA]</scope>
    <source>
        <strain evidence="3 4">KCTC 12363</strain>
    </source>
</reference>
<dbReference type="InterPro" id="IPR027039">
    <property type="entry name" value="Crtac1"/>
</dbReference>
<evidence type="ECO:0000313" key="4">
    <source>
        <dbReference type="Proteomes" id="UP000036520"/>
    </source>
</evidence>
<keyword evidence="1" id="KW-0732">Signal</keyword>
<accession>A0A0H4PXS6</accession>
<dbReference type="PANTHER" id="PTHR16026:SF0">
    <property type="entry name" value="CARTILAGE ACIDIC PROTEIN 1"/>
    <property type="match status" value="1"/>
</dbReference>
<proteinExistence type="predicted"/>
<dbReference type="EMBL" id="CP012040">
    <property type="protein sequence ID" value="AKP53212.1"/>
    <property type="molecule type" value="Genomic_DNA"/>
</dbReference>
<evidence type="ECO:0000256" key="1">
    <source>
        <dbReference type="ARBA" id="ARBA00022729"/>
    </source>
</evidence>
<dbReference type="InterPro" id="IPR013517">
    <property type="entry name" value="FG-GAP"/>
</dbReference>